<keyword evidence="1" id="KW-1015">Disulfide bond</keyword>
<sequence>MMGLTTAFLLLSLVGFCCVDLVKTVNSGRKDCCYGDDTFPHGAVVLSLPKICMQLVCNHGKVERRYLETPGDRNCCEFDGQMYPQGAELSAHCITMTCKNTCWEPMDEIDDCCNVCSLDNDPHMITFDDYKYEWHGTCNYSLAQSDSTEFPEIGVFGDFRPCNRKASCLDICTFKNDEHTVITLTHSSVFDILVNGDPYHVKPGKVQAVKSSHGCHPVLVWRISFRCIRLLGSSRLMIQHCKNTMQIWAHPYHTDNLDGLCGHFNFYMEDDFTNRNGQVHNLVKWPQAFPYSWLTNTQMDRICSRHCPKCREETTENPCDATSLQWRRYMDMCEKKLLKAIGHRTELKNRIENCAFDLCMMEQSGERLEELQRWLHELLELIKILAEIWDNTKVGGR</sequence>
<proteinExistence type="predicted"/>
<reference evidence="5" key="1">
    <citation type="journal article" date="2021" name="Sci. Adv.">
        <title>The American lobster genome reveals insights on longevity, neural, and immune adaptations.</title>
        <authorList>
            <person name="Polinski J.M."/>
            <person name="Zimin A.V."/>
            <person name="Clark K.F."/>
            <person name="Kohn A.B."/>
            <person name="Sadowski N."/>
            <person name="Timp W."/>
            <person name="Ptitsyn A."/>
            <person name="Khanna P."/>
            <person name="Romanova D.Y."/>
            <person name="Williams P."/>
            <person name="Greenwood S.J."/>
            <person name="Moroz L.L."/>
            <person name="Walt D.R."/>
            <person name="Bodnar A.G."/>
        </authorList>
    </citation>
    <scope>NUCLEOTIDE SEQUENCE</scope>
    <source>
        <strain evidence="5">GMGI-L3</strain>
    </source>
</reference>
<feature type="signal peptide" evidence="3">
    <location>
        <begin position="1"/>
        <end position="24"/>
    </location>
</feature>
<evidence type="ECO:0000313" key="6">
    <source>
        <dbReference type="Proteomes" id="UP000747542"/>
    </source>
</evidence>
<dbReference type="Pfam" id="PF00094">
    <property type="entry name" value="VWD"/>
    <property type="match status" value="1"/>
</dbReference>
<dbReference type="InterPro" id="IPR001846">
    <property type="entry name" value="VWF_type-D"/>
</dbReference>
<accession>A0A8J5MRU5</accession>
<keyword evidence="3" id="KW-0732">Signal</keyword>
<keyword evidence="2" id="KW-0325">Glycoprotein</keyword>
<protein>
    <submittedName>
        <fullName evidence="5">Mucin-5B-like 1</fullName>
    </submittedName>
</protein>
<evidence type="ECO:0000256" key="3">
    <source>
        <dbReference type="SAM" id="SignalP"/>
    </source>
</evidence>
<comment type="caution">
    <text evidence="5">The sequence shown here is derived from an EMBL/GenBank/DDBJ whole genome shotgun (WGS) entry which is preliminary data.</text>
</comment>
<feature type="domain" description="VWFD" evidence="4">
    <location>
        <begin position="114"/>
        <end position="304"/>
    </location>
</feature>
<evidence type="ECO:0000256" key="2">
    <source>
        <dbReference type="ARBA" id="ARBA00023180"/>
    </source>
</evidence>
<evidence type="ECO:0000259" key="4">
    <source>
        <dbReference type="PROSITE" id="PS51233"/>
    </source>
</evidence>
<dbReference type="Proteomes" id="UP000747542">
    <property type="component" value="Unassembled WGS sequence"/>
</dbReference>
<feature type="chain" id="PRO_5035197785" evidence="3">
    <location>
        <begin position="25"/>
        <end position="397"/>
    </location>
</feature>
<dbReference type="PROSITE" id="PS51233">
    <property type="entry name" value="VWFD"/>
    <property type="match status" value="1"/>
</dbReference>
<dbReference type="SMART" id="SM00216">
    <property type="entry name" value="VWD"/>
    <property type="match status" value="1"/>
</dbReference>
<name>A0A8J5MRU5_HOMAM</name>
<dbReference type="InterPro" id="IPR050780">
    <property type="entry name" value="Mucin_vWF_Thrombospondin_sf"/>
</dbReference>
<gene>
    <name evidence="5" type="primary">MUC5B-L1</name>
    <name evidence="5" type="ORF">Hamer_G014203</name>
</gene>
<dbReference type="EMBL" id="JAHLQT010028947">
    <property type="protein sequence ID" value="KAG7161633.1"/>
    <property type="molecule type" value="Genomic_DNA"/>
</dbReference>
<organism evidence="5 6">
    <name type="scientific">Homarus americanus</name>
    <name type="common">American lobster</name>
    <dbReference type="NCBI Taxonomy" id="6706"/>
    <lineage>
        <taxon>Eukaryota</taxon>
        <taxon>Metazoa</taxon>
        <taxon>Ecdysozoa</taxon>
        <taxon>Arthropoda</taxon>
        <taxon>Crustacea</taxon>
        <taxon>Multicrustacea</taxon>
        <taxon>Malacostraca</taxon>
        <taxon>Eumalacostraca</taxon>
        <taxon>Eucarida</taxon>
        <taxon>Decapoda</taxon>
        <taxon>Pleocyemata</taxon>
        <taxon>Astacidea</taxon>
        <taxon>Nephropoidea</taxon>
        <taxon>Nephropidae</taxon>
        <taxon>Homarus</taxon>
    </lineage>
</organism>
<evidence type="ECO:0000256" key="1">
    <source>
        <dbReference type="ARBA" id="ARBA00023157"/>
    </source>
</evidence>
<keyword evidence="6" id="KW-1185">Reference proteome</keyword>
<evidence type="ECO:0000313" key="5">
    <source>
        <dbReference type="EMBL" id="KAG7161633.1"/>
    </source>
</evidence>
<dbReference type="PANTHER" id="PTHR11339">
    <property type="entry name" value="EXTRACELLULAR MATRIX GLYCOPROTEIN RELATED"/>
    <property type="match status" value="1"/>
</dbReference>
<dbReference type="AlphaFoldDB" id="A0A8J5MRU5"/>